<reference evidence="1" key="1">
    <citation type="submission" date="2015-04" db="EMBL/GenBank/DDBJ databases">
        <authorList>
            <person name="Syromyatnikov M.Y."/>
            <person name="Popov V.N."/>
        </authorList>
    </citation>
    <scope>NUCLEOTIDE SEQUENCE</scope>
    <source>
        <strain evidence="1">MO-1</strain>
    </source>
</reference>
<sequence length="243" mass="28050">MIGCVRPVQPVQVFFDFFLLLVSSNIYKVEKWLDTLDITNSSLFLPTALGKTMGGYNSGGHNAKGPGACEDFDHISIRLLKKQGILDAITPTPLRFNSGSWVWFQNIHNRLFKVDYTVSHAHEKSQAISHRIHLVAIPRHFGGEDRYLKCPTLDCAHKVRKLYIVGPHIACRHCLHLTYSSQRKRGINQLIAKMDRIKEQLEFDPMSWDMSLKRPQYMRKCEYNGLVKDLHALEIESYLLRNR</sequence>
<dbReference type="EMBL" id="LO017727">
    <property type="protein sequence ID" value="CRH07963.1"/>
    <property type="molecule type" value="Genomic_DNA"/>
</dbReference>
<accession>A0A1S7LNG7</accession>
<gene>
    <name evidence="1" type="ORF">MAGMO_3835</name>
</gene>
<organism evidence="1">
    <name type="scientific">Magnetococcus massalia (strain MO-1)</name>
    <dbReference type="NCBI Taxonomy" id="451514"/>
    <lineage>
        <taxon>Bacteria</taxon>
        <taxon>Pseudomonadati</taxon>
        <taxon>Pseudomonadota</taxon>
        <taxon>Magnetococcia</taxon>
        <taxon>Magnetococcales</taxon>
        <taxon>Magnetococcaceae</taxon>
        <taxon>Magnetococcus</taxon>
    </lineage>
</organism>
<protein>
    <submittedName>
        <fullName evidence="1">Uncharacterized protein</fullName>
    </submittedName>
</protein>
<proteinExistence type="predicted"/>
<name>A0A1S7LNG7_MAGMO</name>
<evidence type="ECO:0000313" key="1">
    <source>
        <dbReference type="EMBL" id="CRH07963.1"/>
    </source>
</evidence>
<dbReference type="AlphaFoldDB" id="A0A1S7LNG7"/>